<dbReference type="PANTHER" id="PTHR37042">
    <property type="entry name" value="OUTER MEMBRANE PROTEIN RV1973"/>
    <property type="match status" value="1"/>
</dbReference>
<evidence type="ECO:0008006" key="7">
    <source>
        <dbReference type="Google" id="ProtNLM"/>
    </source>
</evidence>
<sequence>MSGPKSVPTVDVEHVDEVAADLAALIEAEEAAAAAEARAAQARRRALELRRPAADVDEVDENPPDSDDSDPPRTGKQRRFRMRRFRMRRLRRLRRPRRATLISAVAVLCTVALLAVSTFMVLQHNRITEDQQRAAEFAGAARQVVLTLMSIEPAKAKEIVQHILDSSTGSFHDEFQRGADAFVKVTQSSKAATVATVQAAAVQSMTAETAVVLVSARTALTGVASSQEQPHAWRLRLTMTRVGGHPKMSGVEFIS</sequence>
<dbReference type="Proteomes" id="UP001229081">
    <property type="component" value="Unassembled WGS sequence"/>
</dbReference>
<dbReference type="GO" id="GO:0016020">
    <property type="term" value="C:membrane"/>
    <property type="evidence" value="ECO:0007669"/>
    <property type="project" value="UniProtKB-SubCell"/>
</dbReference>
<feature type="transmembrane region" description="Helical" evidence="4">
    <location>
        <begin position="99"/>
        <end position="122"/>
    </location>
</feature>
<dbReference type="AlphaFoldDB" id="A0A4R5WU93"/>
<proteinExistence type="predicted"/>
<reference evidence="5" key="1">
    <citation type="submission" date="2023-06" db="EMBL/GenBank/DDBJ databases">
        <title>Identification of two novel mycobacterium reveal diversities and complexities of Mycobacterium gordonae clade.</title>
        <authorList>
            <person name="Matsumoto Y."/>
            <person name="Nakamura S."/>
            <person name="Motooka D."/>
            <person name="Fukushima K."/>
        </authorList>
    </citation>
    <scope>NUCLEOTIDE SEQUENCE</scope>
    <source>
        <strain evidence="5">TY812</strain>
    </source>
</reference>
<feature type="compositionally biased region" description="Acidic residues" evidence="3">
    <location>
        <begin position="55"/>
        <end position="69"/>
    </location>
</feature>
<evidence type="ECO:0000256" key="1">
    <source>
        <dbReference type="ARBA" id="ARBA00004370"/>
    </source>
</evidence>
<keyword evidence="4" id="KW-1133">Transmembrane helix</keyword>
<dbReference type="PANTHER" id="PTHR37042:SF4">
    <property type="entry name" value="OUTER MEMBRANE PROTEIN RV1973"/>
    <property type="match status" value="1"/>
</dbReference>
<evidence type="ECO:0000256" key="2">
    <source>
        <dbReference type="ARBA" id="ARBA00023136"/>
    </source>
</evidence>
<feature type="compositionally biased region" description="Basic and acidic residues" evidence="3">
    <location>
        <begin position="45"/>
        <end position="54"/>
    </location>
</feature>
<dbReference type="RefSeq" id="WP_133435042.1">
    <property type="nucleotide sequence ID" value="NZ_JAUFSA010000001.1"/>
</dbReference>
<evidence type="ECO:0000313" key="5">
    <source>
        <dbReference type="EMBL" id="MDP7734162.1"/>
    </source>
</evidence>
<keyword evidence="2 4" id="KW-0472">Membrane</keyword>
<comment type="caution">
    <text evidence="5">The sequence shown here is derived from an EMBL/GenBank/DDBJ whole genome shotgun (WGS) entry which is preliminary data.</text>
</comment>
<evidence type="ECO:0000313" key="6">
    <source>
        <dbReference type="Proteomes" id="UP001229081"/>
    </source>
</evidence>
<keyword evidence="4" id="KW-0812">Transmembrane</keyword>
<comment type="subcellular location">
    <subcellularLocation>
        <location evidence="1">Membrane</location>
    </subcellularLocation>
</comment>
<gene>
    <name evidence="5" type="ORF">QXL92_05290</name>
</gene>
<feature type="region of interest" description="Disordered" evidence="3">
    <location>
        <begin position="44"/>
        <end position="81"/>
    </location>
</feature>
<dbReference type="EMBL" id="JAUFSA010000001">
    <property type="protein sequence ID" value="MDP7734162.1"/>
    <property type="molecule type" value="Genomic_DNA"/>
</dbReference>
<organism evidence="5 6">
    <name type="scientific">Mycobacterium paragordonae</name>
    <dbReference type="NCBI Taxonomy" id="1389713"/>
    <lineage>
        <taxon>Bacteria</taxon>
        <taxon>Bacillati</taxon>
        <taxon>Actinomycetota</taxon>
        <taxon>Actinomycetes</taxon>
        <taxon>Mycobacteriales</taxon>
        <taxon>Mycobacteriaceae</taxon>
        <taxon>Mycobacterium</taxon>
    </lineage>
</organism>
<name>A0A4R5WU93_9MYCO</name>
<evidence type="ECO:0000256" key="4">
    <source>
        <dbReference type="SAM" id="Phobius"/>
    </source>
</evidence>
<evidence type="ECO:0000256" key="3">
    <source>
        <dbReference type="SAM" id="MobiDB-lite"/>
    </source>
</evidence>
<protein>
    <recommendedName>
        <fullName evidence="7">Mammalian cell entry protein</fullName>
    </recommendedName>
</protein>
<accession>A0A4R5WU93</accession>